<dbReference type="Gene3D" id="1.10.287.130">
    <property type="match status" value="1"/>
</dbReference>
<dbReference type="EC" id="2.7.13.3" evidence="2"/>
<dbReference type="CDD" id="cd00075">
    <property type="entry name" value="HATPase"/>
    <property type="match status" value="1"/>
</dbReference>
<keyword evidence="10" id="KW-0812">Transmembrane</keyword>
<keyword evidence="6 12" id="KW-0418">Kinase</keyword>
<evidence type="ECO:0000256" key="1">
    <source>
        <dbReference type="ARBA" id="ARBA00000085"/>
    </source>
</evidence>
<dbReference type="InterPro" id="IPR036890">
    <property type="entry name" value="HATPase_C_sf"/>
</dbReference>
<protein>
    <recommendedName>
        <fullName evidence="2">histidine kinase</fullName>
        <ecNumber evidence="2">2.7.13.3</ecNumber>
    </recommendedName>
</protein>
<comment type="caution">
    <text evidence="12">The sequence shown here is derived from an EMBL/GenBank/DDBJ whole genome shotgun (WGS) entry which is preliminary data.</text>
</comment>
<dbReference type="GO" id="GO:0005524">
    <property type="term" value="F:ATP binding"/>
    <property type="evidence" value="ECO:0007669"/>
    <property type="project" value="UniProtKB-KW"/>
</dbReference>
<dbReference type="SMART" id="SM00387">
    <property type="entry name" value="HATPase_c"/>
    <property type="match status" value="1"/>
</dbReference>
<proteinExistence type="predicted"/>
<evidence type="ECO:0000256" key="6">
    <source>
        <dbReference type="ARBA" id="ARBA00022777"/>
    </source>
</evidence>
<dbReference type="PROSITE" id="PS50109">
    <property type="entry name" value="HIS_KIN"/>
    <property type="match status" value="1"/>
</dbReference>
<keyword evidence="13" id="KW-1185">Reference proteome</keyword>
<keyword evidence="4" id="KW-0808">Transferase</keyword>
<dbReference type="AlphaFoldDB" id="A0A849L0R7"/>
<evidence type="ECO:0000256" key="5">
    <source>
        <dbReference type="ARBA" id="ARBA00022741"/>
    </source>
</evidence>
<evidence type="ECO:0000256" key="10">
    <source>
        <dbReference type="SAM" id="Phobius"/>
    </source>
</evidence>
<feature type="transmembrane region" description="Helical" evidence="10">
    <location>
        <begin position="158"/>
        <end position="181"/>
    </location>
</feature>
<comment type="catalytic activity">
    <reaction evidence="1">
        <text>ATP + protein L-histidine = ADP + protein N-phospho-L-histidine.</text>
        <dbReference type="EC" id="2.7.13.3"/>
    </reaction>
</comment>
<evidence type="ECO:0000313" key="12">
    <source>
        <dbReference type="EMBL" id="NNU79829.1"/>
    </source>
</evidence>
<evidence type="ECO:0000313" key="13">
    <source>
        <dbReference type="Proteomes" id="UP000572377"/>
    </source>
</evidence>
<keyword evidence="3" id="KW-0597">Phosphoprotein</keyword>
<dbReference type="Gene3D" id="3.30.565.10">
    <property type="entry name" value="Histidine kinase-like ATPase, C-terminal domain"/>
    <property type="match status" value="1"/>
</dbReference>
<feature type="transmembrane region" description="Helical" evidence="10">
    <location>
        <begin position="12"/>
        <end position="32"/>
    </location>
</feature>
<dbReference type="InterPro" id="IPR036097">
    <property type="entry name" value="HisK_dim/P_sf"/>
</dbReference>
<keyword evidence="10" id="KW-1133">Transmembrane helix</keyword>
<sequence length="467" mass="51195">MKFVNSLTGRFLVLTVIFVMLAEVLIFLPSVARFRVDYLQERLELSQLASLALLATPDEMVATELEAELLENAEVLNVVLRRDALRELILSSPMPAMVDETYDLRDTQPLTLIGDAIGTMLRSDDRVIRVIGVPVKGGGVLIEITLHERPLRNAMLAYGWNILLLSLAISVFTALFLFLAARRFIVVPIARVVGSMASYRDDPEDVSRIITPVSRVTELREAEVALADLQTRLTQSLKQKERLAALGGAVSRISHDLRNMLTTAQLLADRMERSDDPAVRRTAPKLLGSLDRAINLCEGTLAYGKAEEPEPRIRSMRLAPLVRDVLEADGLRASEEKVQLTADIPEELALSADPEQLYRVLMNLVRNARQAILGAGKPGEIAILARATATQCEIEVRDSGPGLPPKALENIFKPFRGGARRGGTGLGLAIAAELVRGHGGTLELVETSEKGTRFRIRLPIRKAGQAA</sequence>
<evidence type="ECO:0000256" key="8">
    <source>
        <dbReference type="ARBA" id="ARBA00023012"/>
    </source>
</evidence>
<dbReference type="GO" id="GO:0000155">
    <property type="term" value="F:phosphorelay sensor kinase activity"/>
    <property type="evidence" value="ECO:0007669"/>
    <property type="project" value="InterPro"/>
</dbReference>
<name>A0A849L0R7_9RHOB</name>
<dbReference type="Proteomes" id="UP000572377">
    <property type="component" value="Unassembled WGS sequence"/>
</dbReference>
<evidence type="ECO:0000259" key="11">
    <source>
        <dbReference type="PROSITE" id="PS50109"/>
    </source>
</evidence>
<dbReference type="EMBL" id="JABFBC010000001">
    <property type="protein sequence ID" value="NNU79829.1"/>
    <property type="molecule type" value="Genomic_DNA"/>
</dbReference>
<keyword evidence="5" id="KW-0547">Nucleotide-binding</keyword>
<evidence type="ECO:0000256" key="4">
    <source>
        <dbReference type="ARBA" id="ARBA00022679"/>
    </source>
</evidence>
<keyword evidence="7" id="KW-0067">ATP-binding</keyword>
<dbReference type="Pfam" id="PF02518">
    <property type="entry name" value="HATPase_c"/>
    <property type="match status" value="1"/>
</dbReference>
<accession>A0A849L0R7</accession>
<dbReference type="InterPro" id="IPR003661">
    <property type="entry name" value="HisK_dim/P_dom"/>
</dbReference>
<dbReference type="InterPro" id="IPR004358">
    <property type="entry name" value="Sig_transdc_His_kin-like_C"/>
</dbReference>
<evidence type="ECO:0000256" key="3">
    <source>
        <dbReference type="ARBA" id="ARBA00022553"/>
    </source>
</evidence>
<feature type="domain" description="Histidine kinase" evidence="11">
    <location>
        <begin position="252"/>
        <end position="462"/>
    </location>
</feature>
<dbReference type="InterPro" id="IPR003594">
    <property type="entry name" value="HATPase_dom"/>
</dbReference>
<keyword evidence="8" id="KW-0902">Two-component regulatory system</keyword>
<feature type="coiled-coil region" evidence="9">
    <location>
        <begin position="219"/>
        <end position="246"/>
    </location>
</feature>
<reference evidence="12 13" key="1">
    <citation type="submission" date="2020-05" db="EMBL/GenBank/DDBJ databases">
        <title>Gimesia benthica sp. nov., a novel planctomycete isolated from a deep-sea water sample of the Northwest Indian Ocean.</title>
        <authorList>
            <person name="Wang J."/>
            <person name="Ruan C."/>
            <person name="Song L."/>
            <person name="Zhu Y."/>
            <person name="Li A."/>
            <person name="Zheng X."/>
            <person name="Wang L."/>
            <person name="Lu Z."/>
            <person name="Huang Y."/>
            <person name="Du W."/>
            <person name="Zhou Y."/>
            <person name="Huang L."/>
            <person name="Dai X."/>
        </authorList>
    </citation>
    <scope>NUCLEOTIDE SEQUENCE [LARGE SCALE GENOMIC DNA]</scope>
    <source>
        <strain evidence="12 13">YYQ-30</strain>
    </source>
</reference>
<dbReference type="SMART" id="SM00388">
    <property type="entry name" value="HisKA"/>
    <property type="match status" value="1"/>
</dbReference>
<gene>
    <name evidence="12" type="ORF">HMH01_05170</name>
</gene>
<dbReference type="PRINTS" id="PR00344">
    <property type="entry name" value="BCTRLSENSOR"/>
</dbReference>
<organism evidence="12 13">
    <name type="scientific">Halovulum dunhuangense</name>
    <dbReference type="NCBI Taxonomy" id="1505036"/>
    <lineage>
        <taxon>Bacteria</taxon>
        <taxon>Pseudomonadati</taxon>
        <taxon>Pseudomonadota</taxon>
        <taxon>Alphaproteobacteria</taxon>
        <taxon>Rhodobacterales</taxon>
        <taxon>Paracoccaceae</taxon>
        <taxon>Halovulum</taxon>
    </lineage>
</organism>
<dbReference type="InterPro" id="IPR005467">
    <property type="entry name" value="His_kinase_dom"/>
</dbReference>
<dbReference type="SUPFAM" id="SSF55874">
    <property type="entry name" value="ATPase domain of HSP90 chaperone/DNA topoisomerase II/histidine kinase"/>
    <property type="match status" value="1"/>
</dbReference>
<keyword evidence="10" id="KW-0472">Membrane</keyword>
<evidence type="ECO:0000256" key="7">
    <source>
        <dbReference type="ARBA" id="ARBA00022840"/>
    </source>
</evidence>
<dbReference type="PANTHER" id="PTHR43065:SF10">
    <property type="entry name" value="PEROXIDE STRESS-ACTIVATED HISTIDINE KINASE MAK3"/>
    <property type="match status" value="1"/>
</dbReference>
<keyword evidence="9" id="KW-0175">Coiled coil</keyword>
<dbReference type="SUPFAM" id="SSF47384">
    <property type="entry name" value="Homodimeric domain of signal transducing histidine kinase"/>
    <property type="match status" value="1"/>
</dbReference>
<dbReference type="PANTHER" id="PTHR43065">
    <property type="entry name" value="SENSOR HISTIDINE KINASE"/>
    <property type="match status" value="1"/>
</dbReference>
<evidence type="ECO:0000256" key="2">
    <source>
        <dbReference type="ARBA" id="ARBA00012438"/>
    </source>
</evidence>
<evidence type="ECO:0000256" key="9">
    <source>
        <dbReference type="SAM" id="Coils"/>
    </source>
</evidence>